<keyword evidence="13" id="KW-0325">Glycoprotein</keyword>
<evidence type="ECO:0000313" key="25">
    <source>
        <dbReference type="EMBL" id="TRY77581.1"/>
    </source>
</evidence>
<evidence type="ECO:0000256" key="13">
    <source>
        <dbReference type="ARBA" id="ARBA00023180"/>
    </source>
</evidence>
<comment type="catalytic activity">
    <reaction evidence="15">
        <text>a D-galactosylceramide + H2O = an N-acyl-sphingoid base + D-galactose</text>
        <dbReference type="Rhea" id="RHEA:43412"/>
        <dbReference type="ChEBI" id="CHEBI:4139"/>
        <dbReference type="ChEBI" id="CHEBI:15377"/>
        <dbReference type="ChEBI" id="CHEBI:36498"/>
        <dbReference type="ChEBI" id="CHEBI:83273"/>
    </reaction>
    <physiologicalReaction direction="left-to-right" evidence="15">
        <dbReference type="Rhea" id="RHEA:43413"/>
    </physiologicalReaction>
</comment>
<feature type="active site" description="Proton donor/acceptor" evidence="19">
    <location>
        <position position="210"/>
    </location>
</feature>
<dbReference type="GO" id="GO:0016020">
    <property type="term" value="C:membrane"/>
    <property type="evidence" value="ECO:0007669"/>
    <property type="project" value="GOC"/>
</dbReference>
<gene>
    <name evidence="25" type="ORF">DNTS_007217</name>
</gene>
<feature type="domain" description="Glycosyl hydrolase family 59 central" evidence="23">
    <location>
        <begin position="348"/>
        <end position="463"/>
    </location>
</feature>
<dbReference type="PANTHER" id="PTHR15172:SF1">
    <property type="entry name" value="GALACTOCEREBROSIDASE"/>
    <property type="match status" value="1"/>
</dbReference>
<name>A0A553PIR4_9TELE</name>
<dbReference type="SUPFAM" id="SSF51735">
    <property type="entry name" value="NAD(P)-binding Rossmann-fold domains"/>
    <property type="match status" value="1"/>
</dbReference>
<feature type="domain" description="Glycosyl hydrolase family 59 C-terminal lectin" evidence="24">
    <location>
        <begin position="499"/>
        <end position="548"/>
    </location>
</feature>
<evidence type="ECO:0000256" key="9">
    <source>
        <dbReference type="ARBA" id="ARBA00022919"/>
    </source>
</evidence>
<dbReference type="InterPro" id="IPR027417">
    <property type="entry name" value="P-loop_NTPase"/>
</dbReference>
<evidence type="ECO:0000256" key="21">
    <source>
        <dbReference type="SAM" id="SignalP"/>
    </source>
</evidence>
<dbReference type="Pfam" id="PF05186">
    <property type="entry name" value="Dpy-30"/>
    <property type="match status" value="1"/>
</dbReference>
<evidence type="ECO:0000256" key="11">
    <source>
        <dbReference type="ARBA" id="ARBA00023098"/>
    </source>
</evidence>
<keyword evidence="7" id="KW-0418">Kinase</keyword>
<dbReference type="FunFam" id="3.20.20.80:FF:000026">
    <property type="entry name" value="galactocerebrosidase precursor"/>
    <property type="match status" value="1"/>
</dbReference>
<dbReference type="EC" id="3.2.1.46" evidence="2"/>
<evidence type="ECO:0000259" key="23">
    <source>
        <dbReference type="Pfam" id="PF17387"/>
    </source>
</evidence>
<dbReference type="InterPro" id="IPR007858">
    <property type="entry name" value="Dpy-30_motif"/>
</dbReference>
<evidence type="ECO:0000256" key="15">
    <source>
        <dbReference type="ARBA" id="ARBA00023982"/>
    </source>
</evidence>
<dbReference type="GO" id="GO:0005524">
    <property type="term" value="F:ATP binding"/>
    <property type="evidence" value="ECO:0007669"/>
    <property type="project" value="InterPro"/>
</dbReference>
<dbReference type="InterPro" id="IPR000850">
    <property type="entry name" value="Adenylat/UMP-CMP_kin"/>
</dbReference>
<feature type="compositionally biased region" description="Acidic residues" evidence="20">
    <location>
        <begin position="825"/>
        <end position="834"/>
    </location>
</feature>
<comment type="catalytic activity">
    <reaction evidence="17">
        <text>a beta-D-galactosyl-(1&lt;-&gt;1')-N-acylsphing-4-enine + H2O = an N-acylsphing-4-enine + D-galactose</text>
        <dbReference type="Rhea" id="RHEA:14297"/>
        <dbReference type="ChEBI" id="CHEBI:4139"/>
        <dbReference type="ChEBI" id="CHEBI:15377"/>
        <dbReference type="ChEBI" id="CHEBI:18390"/>
        <dbReference type="ChEBI" id="CHEBI:52639"/>
        <dbReference type="EC" id="3.2.1.46"/>
    </reaction>
    <physiologicalReaction direction="left-to-right" evidence="17">
        <dbReference type="Rhea" id="RHEA:14298"/>
    </physiologicalReaction>
</comment>
<dbReference type="STRING" id="623744.A0A553PIR4"/>
<feature type="compositionally biased region" description="Basic and acidic residues" evidence="20">
    <location>
        <begin position="1363"/>
        <end position="1381"/>
    </location>
</feature>
<dbReference type="Pfam" id="PF17387">
    <property type="entry name" value="Glyco_hydro_59M"/>
    <property type="match status" value="1"/>
</dbReference>
<keyword evidence="8" id="KW-0378">Hydrolase</keyword>
<evidence type="ECO:0000259" key="24">
    <source>
        <dbReference type="Pfam" id="PF21708"/>
    </source>
</evidence>
<feature type="domain" description="Glycosyl hydrolase family 59 C-terminal lectin" evidence="24">
    <location>
        <begin position="564"/>
        <end position="684"/>
    </location>
</feature>
<protein>
    <recommendedName>
        <fullName evidence="3">Galactocerebrosidase</fullName>
        <ecNumber evidence="2">3.2.1.46</ecNumber>
    </recommendedName>
    <alternativeName>
        <fullName evidence="16">Galactosylceramidase</fullName>
    </alternativeName>
</protein>
<feature type="region of interest" description="Disordered" evidence="20">
    <location>
        <begin position="1356"/>
        <end position="1381"/>
    </location>
</feature>
<dbReference type="InterPro" id="IPR013780">
    <property type="entry name" value="Glyco_hydro_b"/>
</dbReference>
<dbReference type="EMBL" id="SRMA01026681">
    <property type="protein sequence ID" value="TRY77581.1"/>
    <property type="molecule type" value="Genomic_DNA"/>
</dbReference>
<dbReference type="GO" id="GO:0005764">
    <property type="term" value="C:lysosome"/>
    <property type="evidence" value="ECO:0007669"/>
    <property type="project" value="TreeGrafter"/>
</dbReference>
<comment type="caution">
    <text evidence="25">The sequence shown here is derived from an EMBL/GenBank/DDBJ whole genome shotgun (WGS) entry which is preliminary data.</text>
</comment>
<dbReference type="SUPFAM" id="SSF52540">
    <property type="entry name" value="P-loop containing nucleoside triphosphate hydrolases"/>
    <property type="match status" value="1"/>
</dbReference>
<keyword evidence="5 21" id="KW-0732">Signal</keyword>
<evidence type="ECO:0000256" key="6">
    <source>
        <dbReference type="ARBA" id="ARBA00022741"/>
    </source>
</evidence>
<evidence type="ECO:0000256" key="4">
    <source>
        <dbReference type="ARBA" id="ARBA00022679"/>
    </source>
</evidence>
<keyword evidence="14" id="KW-0326">Glycosidase</keyword>
<dbReference type="InterPro" id="IPR036291">
    <property type="entry name" value="NAD(P)-bd_dom_sf"/>
</dbReference>
<dbReference type="Pfam" id="PF21708">
    <property type="entry name" value="Glyco_hydro_59_C"/>
    <property type="match status" value="2"/>
</dbReference>
<dbReference type="PROSITE" id="PS51257">
    <property type="entry name" value="PROKAR_LIPOPROTEIN"/>
    <property type="match status" value="1"/>
</dbReference>
<keyword evidence="12" id="KW-1015">Disulfide bond</keyword>
<dbReference type="PANTHER" id="PTHR15172">
    <property type="entry name" value="GALACTOCEREBROSIDASE"/>
    <property type="match status" value="1"/>
</dbReference>
<keyword evidence="11" id="KW-0443">Lipid metabolism</keyword>
<accession>A0A553PIR4</accession>
<keyword evidence="10" id="KW-0442">Lipid degradation</keyword>
<feature type="chain" id="PRO_5021817404" description="Galactocerebrosidase" evidence="21">
    <location>
        <begin position="26"/>
        <end position="1527"/>
    </location>
</feature>
<evidence type="ECO:0000256" key="16">
    <source>
        <dbReference type="ARBA" id="ARBA00033098"/>
    </source>
</evidence>
<evidence type="ECO:0000313" key="26">
    <source>
        <dbReference type="Proteomes" id="UP000316079"/>
    </source>
</evidence>
<dbReference type="GO" id="GO:0006683">
    <property type="term" value="P:galactosylceramide catabolic process"/>
    <property type="evidence" value="ECO:0007669"/>
    <property type="project" value="InterPro"/>
</dbReference>
<keyword evidence="4" id="KW-0808">Transferase</keyword>
<dbReference type="Proteomes" id="UP000316079">
    <property type="component" value="Unassembled WGS sequence"/>
</dbReference>
<evidence type="ECO:0000256" key="17">
    <source>
        <dbReference type="ARBA" id="ARBA00033698"/>
    </source>
</evidence>
<evidence type="ECO:0000256" key="20">
    <source>
        <dbReference type="SAM" id="MobiDB-lite"/>
    </source>
</evidence>
<evidence type="ECO:0000256" key="8">
    <source>
        <dbReference type="ARBA" id="ARBA00022801"/>
    </source>
</evidence>
<proteinExistence type="inferred from homology"/>
<organism evidence="25 26">
    <name type="scientific">Danionella cerebrum</name>
    <dbReference type="NCBI Taxonomy" id="2873325"/>
    <lineage>
        <taxon>Eukaryota</taxon>
        <taxon>Metazoa</taxon>
        <taxon>Chordata</taxon>
        <taxon>Craniata</taxon>
        <taxon>Vertebrata</taxon>
        <taxon>Euteleostomi</taxon>
        <taxon>Actinopterygii</taxon>
        <taxon>Neopterygii</taxon>
        <taxon>Teleostei</taxon>
        <taxon>Ostariophysi</taxon>
        <taxon>Cypriniformes</taxon>
        <taxon>Danionidae</taxon>
        <taxon>Danioninae</taxon>
        <taxon>Danionella</taxon>
    </lineage>
</organism>
<dbReference type="GO" id="GO:0004336">
    <property type="term" value="F:galactosylceramidase activity"/>
    <property type="evidence" value="ECO:0007669"/>
    <property type="project" value="UniProtKB-EC"/>
</dbReference>
<dbReference type="Gene3D" id="3.40.50.720">
    <property type="entry name" value="NAD(P)-binding Rossmann-like Domain"/>
    <property type="match status" value="1"/>
</dbReference>
<comment type="catalytic activity">
    <reaction evidence="18">
        <text>beta-D-galactosyl-(1&lt;-&gt;1)-sphing-4-enine + H2O = sphing-4-enine + D-galactose</text>
        <dbReference type="Rhea" id="RHEA:43908"/>
        <dbReference type="ChEBI" id="CHEBI:4139"/>
        <dbReference type="ChEBI" id="CHEBI:15377"/>
        <dbReference type="ChEBI" id="CHEBI:57756"/>
        <dbReference type="ChEBI" id="CHEBI:57934"/>
    </reaction>
    <physiologicalReaction direction="left-to-right" evidence="18">
        <dbReference type="Rhea" id="RHEA:43909"/>
    </physiologicalReaction>
</comment>
<feature type="region of interest" description="Disordered" evidence="20">
    <location>
        <begin position="822"/>
        <end position="845"/>
    </location>
</feature>
<dbReference type="OrthoDB" id="440760at2759"/>
<dbReference type="InterPro" id="IPR013785">
    <property type="entry name" value="Aldolase_TIM"/>
</dbReference>
<dbReference type="Gene3D" id="3.20.20.70">
    <property type="entry name" value="Aldolase class I"/>
    <property type="match status" value="1"/>
</dbReference>
<dbReference type="Gene3D" id="3.40.50.300">
    <property type="entry name" value="P-loop containing nucleotide triphosphate hydrolases"/>
    <property type="match status" value="1"/>
</dbReference>
<dbReference type="Pfam" id="PF02057">
    <property type="entry name" value="Glyco_hydro_59"/>
    <property type="match status" value="2"/>
</dbReference>
<comment type="similarity">
    <text evidence="1">Belongs to the glycosyl hydrolase 59 family.</text>
</comment>
<dbReference type="InterPro" id="IPR049162">
    <property type="entry name" value="GH59_C"/>
</dbReference>
<keyword evidence="9" id="KW-0746">Sphingolipid metabolism</keyword>
<dbReference type="InterPro" id="IPR001286">
    <property type="entry name" value="Glyco_hydro_59"/>
</dbReference>
<dbReference type="Gene3D" id="2.60.120.560">
    <property type="entry name" value="Exo-inulinase, domain 1"/>
    <property type="match status" value="2"/>
</dbReference>
<dbReference type="CDD" id="cd22967">
    <property type="entry name" value="DD_AK7"/>
    <property type="match status" value="1"/>
</dbReference>
<dbReference type="PRINTS" id="PR00850">
    <property type="entry name" value="GLHYDRLASE59"/>
</dbReference>
<dbReference type="Gene3D" id="1.20.890.10">
    <property type="entry name" value="cAMP-dependent protein kinase regulatory subunit, dimerization-anchoring domain"/>
    <property type="match status" value="1"/>
</dbReference>
<evidence type="ECO:0000256" key="19">
    <source>
        <dbReference type="PIRSR" id="PIRSR601286-50"/>
    </source>
</evidence>
<dbReference type="Gene3D" id="3.20.20.80">
    <property type="entry name" value="Glycosidases"/>
    <property type="match status" value="1"/>
</dbReference>
<keyword evidence="6" id="KW-0547">Nucleotide-binding</keyword>
<evidence type="ECO:0000256" key="2">
    <source>
        <dbReference type="ARBA" id="ARBA00012657"/>
    </source>
</evidence>
<dbReference type="InterPro" id="IPR035394">
    <property type="entry name" value="Glyco_hydro_59_dom"/>
</dbReference>
<feature type="active site" description="Nucleophile" evidence="19">
    <location>
        <position position="265"/>
    </location>
</feature>
<evidence type="ECO:0000256" key="12">
    <source>
        <dbReference type="ARBA" id="ARBA00023157"/>
    </source>
</evidence>
<feature type="domain" description="Glycosyl hydrolase family 59 catalytic" evidence="22">
    <location>
        <begin position="41"/>
        <end position="97"/>
    </location>
</feature>
<dbReference type="InterPro" id="IPR049161">
    <property type="entry name" value="GH59_cat"/>
</dbReference>
<evidence type="ECO:0000256" key="7">
    <source>
        <dbReference type="ARBA" id="ARBA00022777"/>
    </source>
</evidence>
<evidence type="ECO:0000256" key="10">
    <source>
        <dbReference type="ARBA" id="ARBA00022963"/>
    </source>
</evidence>
<dbReference type="SUPFAM" id="SSF51445">
    <property type="entry name" value="(Trans)glycosidases"/>
    <property type="match status" value="1"/>
</dbReference>
<feature type="signal peptide" evidence="21">
    <location>
        <begin position="1"/>
        <end position="25"/>
    </location>
</feature>
<evidence type="ECO:0000256" key="14">
    <source>
        <dbReference type="ARBA" id="ARBA00023295"/>
    </source>
</evidence>
<dbReference type="CDD" id="cd01428">
    <property type="entry name" value="ADK"/>
    <property type="match status" value="1"/>
</dbReference>
<evidence type="ECO:0000259" key="22">
    <source>
        <dbReference type="Pfam" id="PF02057"/>
    </source>
</evidence>
<evidence type="ECO:0000256" key="5">
    <source>
        <dbReference type="ARBA" id="ARBA00022729"/>
    </source>
</evidence>
<dbReference type="GO" id="GO:0006139">
    <property type="term" value="P:nucleobase-containing compound metabolic process"/>
    <property type="evidence" value="ECO:0007669"/>
    <property type="project" value="InterPro"/>
</dbReference>
<sequence>MGSSSRGTMRTPSPPLLLPLFLACAAELYVLDDRLGVAREFDGIGGLSGGGATSRLLVNYDEPYRSQILDYLFKPNFGASLHMLKVEIGGDAQTTVTADLLPVLIFDPRLVRQIRSRQVHYGTEPSHMRSEDEENFFRGYEWWLMKEAKKRNPHIKLIGLPWAFPGWVGFGTQWPFFFPNVTASYVLAWIKGAKQHHSLDIDYIGQIWNEKPFDAAYIKVLRDVLDSAGFTKIAIIAADGDCVHYPGTTTVKEALLTERKLWASEDYSTFNDDIGAGCWARILNQNYVNGRMTSTISWNLIASYYENLSFGGDGLMTAEEPWSGHYVVESPIWITAHTTQFTAPGWFYLQTVGSLRHGGSYVALTDRRGNLTVVLETMSHDHSQCIRPPLPKFDVSPQTAVFELKGSFAHVSELQVWHSKLGSESRNSALFKRLSPIRVHEGMFGLKLDVDEVYTITTLSTGMRGSFPEPPKSCPFPKNYSDDFTVDTPPFSEAPYFADQTGVFEYFRNSSENGSHAFTLRQVVTQPPVSWAKDADQTISIIGDYAWNRKKPSTGWFCFFSESFSWSNLRVSCDVLIETPVSGGVFLAARVDQGGESIRRAKGVFFWLFADGTYRVSSDIGGKRVLAEGLSGTCAGVWYTITLSIKGYLASGMLNGFPLWKNAVVLEPRNGWAALGTSSFEHAHNQCPKMADREKRIFLNSIDSFSSRCIAQFLSQCREGASLIDEDGEEKLRFQIVGTADAELPKQVAFTREQYRTPSRAELLQRLMHCDVIVYNISECPASAVDEAMWAVTALHCEAESFESQKTFILLSTIMTWAMTKPVDPDEPETPLTEEDYKRRRPHPNYKEHTSAERLVLKLGKTDLFAEGEQCADGDNENPLKALVEDQTPSFIRGATKNKKAKLATYVVASGLQYGMGENLFHFFFKSAWLGECRSVPVFGPGTNILPAIHIHDLARVLQRIIDLKARTHYFIAVDESKSSAKDIVKAVASALGSGETEHISKEKAVKSSVVTETDLVHLSIDLRLESVFLKERLNVNFDFESGMVENIARVVEEYRQTRQLLPIKICLIGPPAVGKSSAALELCRYYKINHISIEKAVLEKVRHLEELLANREETAESEEILTAAEETLAALQKGCMHSVNALRSGAAWCSSLTDYRAQHSEQPGSVWAEELLEESIVTKIIQEKLNSKPCRNQGFILDGVVQTYAQAQELFHDERSGGKDTTSDELHYNDALLPEFIFSLEATDEFLKERALSLPQHEAEDKRCTQEEFSRRLEKFRRSLAEDESVLDFFDELEIHPERIDGVPDLREPQTPVDVDKEIFRLKPDTTALPFFYCEKVAAVERIVKMVGRPMNYGLTPEEREEERRRKDDGEQQELTREEAERRLMEILEEEKMEMVSSQWSCNVAAVENQERELLETQAVPMRHYLMKHVMPTVMQGLLDCGKLKPDDPVEFLVLLLLFESHIEQILVLLLLLLLLFWRGALQTLFTEKPSPVNSLSVLLSNLFQAEYLLRNNLDDSGKLEDSNNV</sequence>
<dbReference type="Gene3D" id="2.60.40.1180">
    <property type="entry name" value="Golgi alpha-mannosidase II"/>
    <property type="match status" value="1"/>
</dbReference>
<feature type="domain" description="Glycosyl hydrolase family 59 catalytic" evidence="22">
    <location>
        <begin position="119"/>
        <end position="340"/>
    </location>
</feature>
<keyword evidence="26" id="KW-1185">Reference proteome</keyword>
<evidence type="ECO:0000256" key="3">
    <source>
        <dbReference type="ARBA" id="ARBA00019657"/>
    </source>
</evidence>
<evidence type="ECO:0000256" key="18">
    <source>
        <dbReference type="ARBA" id="ARBA00048813"/>
    </source>
</evidence>
<dbReference type="InterPro" id="IPR047499">
    <property type="entry name" value="DD_AK7"/>
</dbReference>
<dbReference type="InterPro" id="IPR017853">
    <property type="entry name" value="GH"/>
</dbReference>
<reference evidence="25 26" key="1">
    <citation type="journal article" date="2019" name="Sci. Data">
        <title>Hybrid genome assembly and annotation of Danionella translucida.</title>
        <authorList>
            <person name="Kadobianskyi M."/>
            <person name="Schulze L."/>
            <person name="Schuelke M."/>
            <person name="Judkewitz B."/>
        </authorList>
    </citation>
    <scope>NUCLEOTIDE SEQUENCE [LARGE SCALE GENOMIC DNA]</scope>
    <source>
        <strain evidence="25 26">Bolton</strain>
    </source>
</reference>
<evidence type="ECO:0000256" key="1">
    <source>
        <dbReference type="ARBA" id="ARBA00005637"/>
    </source>
</evidence>
<dbReference type="GO" id="GO:0019205">
    <property type="term" value="F:nucleobase-containing compound kinase activity"/>
    <property type="evidence" value="ECO:0007669"/>
    <property type="project" value="InterPro"/>
</dbReference>